<organism evidence="5 6">
    <name type="scientific">Protea cynaroides</name>
    <dbReference type="NCBI Taxonomy" id="273540"/>
    <lineage>
        <taxon>Eukaryota</taxon>
        <taxon>Viridiplantae</taxon>
        <taxon>Streptophyta</taxon>
        <taxon>Embryophyta</taxon>
        <taxon>Tracheophyta</taxon>
        <taxon>Spermatophyta</taxon>
        <taxon>Magnoliopsida</taxon>
        <taxon>Proteales</taxon>
        <taxon>Proteaceae</taxon>
        <taxon>Protea</taxon>
    </lineage>
</organism>
<reference evidence="5" key="1">
    <citation type="journal article" date="2023" name="Plant J.">
        <title>The genome of the king protea, Protea cynaroides.</title>
        <authorList>
            <person name="Chang J."/>
            <person name="Duong T.A."/>
            <person name="Schoeman C."/>
            <person name="Ma X."/>
            <person name="Roodt D."/>
            <person name="Barker N."/>
            <person name="Li Z."/>
            <person name="Van de Peer Y."/>
            <person name="Mizrachi E."/>
        </authorList>
    </citation>
    <scope>NUCLEOTIDE SEQUENCE</scope>
    <source>
        <tissue evidence="5">Young leaves</tissue>
    </source>
</reference>
<gene>
    <name evidence="5" type="ORF">NE237_010518</name>
</gene>
<dbReference type="Proteomes" id="UP001141806">
    <property type="component" value="Unassembled WGS sequence"/>
</dbReference>
<evidence type="ECO:0000256" key="2">
    <source>
        <dbReference type="ARBA" id="ARBA00004906"/>
    </source>
</evidence>
<name>A0A9Q0R1B9_9MAGN</name>
<comment type="caution">
    <text evidence="5">The sequence shown here is derived from an EMBL/GenBank/DDBJ whole genome shotgun (WGS) entry which is preliminary data.</text>
</comment>
<dbReference type="InterPro" id="IPR038920">
    <property type="entry name" value="At3g05675-like"/>
</dbReference>
<proteinExistence type="predicted"/>
<comment type="pathway">
    <text evidence="2">Protein modification; protein ubiquitination.</text>
</comment>
<keyword evidence="6" id="KW-1185">Reference proteome</keyword>
<evidence type="ECO:0000313" key="6">
    <source>
        <dbReference type="Proteomes" id="UP001141806"/>
    </source>
</evidence>
<dbReference type="Pfam" id="PF25553">
    <property type="entry name" value="BTB-POZ_ANK-like"/>
    <property type="match status" value="1"/>
</dbReference>
<dbReference type="PANTHER" id="PTHR31060:SF3">
    <property type="entry name" value="OS04G0579700 PROTEIN"/>
    <property type="match status" value="1"/>
</dbReference>
<feature type="domain" description="At3g05675-like ankyrin-like" evidence="4">
    <location>
        <begin position="8"/>
        <end position="195"/>
    </location>
</feature>
<dbReference type="InterPro" id="IPR058039">
    <property type="entry name" value="At3g05675-like_ankyrin"/>
</dbReference>
<evidence type="ECO:0000313" key="5">
    <source>
        <dbReference type="EMBL" id="KAJ4979738.1"/>
    </source>
</evidence>
<protein>
    <recommendedName>
        <fullName evidence="4">At3g05675-like ankyrin-like domain-containing protein</fullName>
    </recommendedName>
</protein>
<dbReference type="PANTHER" id="PTHR31060">
    <property type="entry name" value="OSJNBA0011J08.25 PROTEIN-RELATED"/>
    <property type="match status" value="1"/>
</dbReference>
<dbReference type="AlphaFoldDB" id="A0A9Q0R1B9"/>
<comment type="function">
    <text evidence="1">May act as a substrate-specific adapter of an E3 ubiquitin-protein ligase complex (CUL3-RBX1-BTB) which mediates the ubiquitination and subsequent proteasomal degradation of target proteins.</text>
</comment>
<dbReference type="OrthoDB" id="1903255at2759"/>
<evidence type="ECO:0000259" key="4">
    <source>
        <dbReference type="Pfam" id="PF25553"/>
    </source>
</evidence>
<evidence type="ECO:0000256" key="3">
    <source>
        <dbReference type="ARBA" id="ARBA00022786"/>
    </source>
</evidence>
<evidence type="ECO:0000256" key="1">
    <source>
        <dbReference type="ARBA" id="ARBA00002668"/>
    </source>
</evidence>
<sequence length="218" mass="25524">MLRENSFQNDLSKESLYSTFDGCLRLLREHFFRAASSDLHDAGQIARQADNLHWILHILIDRQIADDFLKTWASQGDLLEAYSRVLAVHHYKVSRVTARLFVGIGERQLLASKEVRCLLLQKWLEHFYEDFGWMRRVSKGLNRHLIEDGLSNTILTLPLPLHQEIRLSWFNRFLNSGEDWPNIHRGFKVCWRRALWKRNGGPQRPPQLRIAAASSDHS</sequence>
<keyword evidence="3" id="KW-0833">Ubl conjugation pathway</keyword>
<dbReference type="EMBL" id="JAMYWD010000002">
    <property type="protein sequence ID" value="KAJ4979738.1"/>
    <property type="molecule type" value="Genomic_DNA"/>
</dbReference>
<accession>A0A9Q0R1B9</accession>